<dbReference type="Pfam" id="PF13538">
    <property type="entry name" value="UvrD_C_2"/>
    <property type="match status" value="1"/>
</dbReference>
<sequence>MAKFFPDLENIDRLTVPPTDGERHLLMLLSSTLDETYEVYFNPYLDGDRPDVIVIKPGCGALIIEVKDWNLVHYKVDSKNQWCYRTSLIRSPQQQAFRYKENLFNLHLPVLGLQHLTNPNFYNLISVGVYFHCASRQQLNAFYRNALDDVRERALSLNRDRQRIGLINYEKQMDRCDRARFKLERDLGMSWGYDNVTKKLQLFDKRGKHPLFTSEIYEDFTRRLRPPVHTQQQGVMVAFDAKQQALTVSNPGFAKVKGVAGCGKTTILAQRAINAHARHQSQVLILTFNITLRHYIRDTVSRLQGGSGEYYEVIHYHAFINSQLNNYGISLKSKLDELSSAQRPNLDKIFGMKSLFEGVNTERYQTILIDEVQDYDPEWIKLVRDCFLAENGEMILFGDQSQNIYDRPSDGRESAVVLGFGSWVRLTKSYRSAADASLLELFRNFQMKHLIRKYVDSEIFDFKVTQASMRYDLLNYEAYGKAYDPVFIFEKIQSYIREYQLHPNDIAIVSSKVEWLIPLNEAFKKFEKTKVMFEEEAEIKAIAVYINVESEPFKEEIDKIRRRKKCFFMQNSGLIKLSTIHSFKGLEAKTVFCIIAPEDEAEMVYTGVTRAQKNLVVFDSSESRFRTFFHAHMTVV</sequence>
<dbReference type="AlphaFoldDB" id="A0A7G5EH25"/>
<gene>
    <name evidence="4" type="ORF">HS961_10930</name>
</gene>
<proteinExistence type="predicted"/>
<evidence type="ECO:0000256" key="1">
    <source>
        <dbReference type="ARBA" id="ARBA00034923"/>
    </source>
</evidence>
<dbReference type="Pfam" id="PF08378">
    <property type="entry name" value="NERD"/>
    <property type="match status" value="1"/>
</dbReference>
<dbReference type="Proteomes" id="UP000515240">
    <property type="component" value="Chromosome"/>
</dbReference>
<dbReference type="Pfam" id="PF13245">
    <property type="entry name" value="AAA_19"/>
    <property type="match status" value="1"/>
</dbReference>
<dbReference type="PANTHER" id="PTHR11070:SF2">
    <property type="entry name" value="ATP-DEPENDENT DNA HELICASE SRS2"/>
    <property type="match status" value="1"/>
</dbReference>
<evidence type="ECO:0000313" key="5">
    <source>
        <dbReference type="Proteomes" id="UP000515240"/>
    </source>
</evidence>
<name>A0A7G5EH25_9BURK</name>
<evidence type="ECO:0000259" key="3">
    <source>
        <dbReference type="Pfam" id="PF13538"/>
    </source>
</evidence>
<dbReference type="InterPro" id="IPR027785">
    <property type="entry name" value="UvrD-like_helicase_C"/>
</dbReference>
<dbReference type="KEGG" id="cpis:HS961_10930"/>
<feature type="domain" description="UvrD-like helicase C-terminal" evidence="3">
    <location>
        <begin position="577"/>
        <end position="617"/>
    </location>
</feature>
<dbReference type="InterPro" id="IPR027417">
    <property type="entry name" value="P-loop_NTPase"/>
</dbReference>
<protein>
    <recommendedName>
        <fullName evidence="1">DNA 3'-5' helicase II</fullName>
    </recommendedName>
</protein>
<dbReference type="GO" id="GO:0005524">
    <property type="term" value="F:ATP binding"/>
    <property type="evidence" value="ECO:0007669"/>
    <property type="project" value="InterPro"/>
</dbReference>
<accession>A0A7G5EH25</accession>
<keyword evidence="5" id="KW-1185">Reference proteome</keyword>
<evidence type="ECO:0000313" key="4">
    <source>
        <dbReference type="EMBL" id="QMV73300.1"/>
    </source>
</evidence>
<dbReference type="RefSeq" id="WP_182327841.1">
    <property type="nucleotide sequence ID" value="NZ_CP058554.1"/>
</dbReference>
<dbReference type="EMBL" id="CP058554">
    <property type="protein sequence ID" value="QMV73300.1"/>
    <property type="molecule type" value="Genomic_DNA"/>
</dbReference>
<dbReference type="SUPFAM" id="SSF52540">
    <property type="entry name" value="P-loop containing nucleoside triphosphate hydrolases"/>
    <property type="match status" value="1"/>
</dbReference>
<organism evidence="4 5">
    <name type="scientific">Comamonas piscis</name>
    <dbReference type="NCBI Taxonomy" id="1562974"/>
    <lineage>
        <taxon>Bacteria</taxon>
        <taxon>Pseudomonadati</taxon>
        <taxon>Pseudomonadota</taxon>
        <taxon>Betaproteobacteria</taxon>
        <taxon>Burkholderiales</taxon>
        <taxon>Comamonadaceae</taxon>
        <taxon>Comamonas</taxon>
    </lineage>
</organism>
<dbReference type="GO" id="GO:0000725">
    <property type="term" value="P:recombinational repair"/>
    <property type="evidence" value="ECO:0007669"/>
    <property type="project" value="TreeGrafter"/>
</dbReference>
<dbReference type="InterPro" id="IPR000212">
    <property type="entry name" value="DNA_helicase_UvrD/REP"/>
</dbReference>
<dbReference type="Gene3D" id="3.40.50.300">
    <property type="entry name" value="P-loop containing nucleotide triphosphate hydrolases"/>
    <property type="match status" value="2"/>
</dbReference>
<dbReference type="InterPro" id="IPR011528">
    <property type="entry name" value="NERD"/>
</dbReference>
<dbReference type="GO" id="GO:0043138">
    <property type="term" value="F:3'-5' DNA helicase activity"/>
    <property type="evidence" value="ECO:0007669"/>
    <property type="project" value="TreeGrafter"/>
</dbReference>
<dbReference type="GO" id="GO:0003677">
    <property type="term" value="F:DNA binding"/>
    <property type="evidence" value="ECO:0007669"/>
    <property type="project" value="InterPro"/>
</dbReference>
<dbReference type="PANTHER" id="PTHR11070">
    <property type="entry name" value="UVRD / RECB / PCRA DNA HELICASE FAMILY MEMBER"/>
    <property type="match status" value="1"/>
</dbReference>
<feature type="domain" description="NERD" evidence="2">
    <location>
        <begin position="20"/>
        <end position="105"/>
    </location>
</feature>
<evidence type="ECO:0000259" key="2">
    <source>
        <dbReference type="Pfam" id="PF08378"/>
    </source>
</evidence>
<reference evidence="4 5" key="1">
    <citation type="journal article" date="2020" name="G3 (Bethesda)">
        <title>CeMbio - The Caenorhabditis elegans Microbiome Resource.</title>
        <authorList>
            <person name="Dirksen P."/>
            <person name="Assie A."/>
            <person name="Zimmermann J."/>
            <person name="Zhang F."/>
            <person name="Tietje A.M."/>
            <person name="Marsh S.A."/>
            <person name="Felix M.A."/>
            <person name="Shapira M."/>
            <person name="Kaleta C."/>
            <person name="Schulenburg H."/>
            <person name="Samuel B."/>
        </authorList>
    </citation>
    <scope>NUCLEOTIDE SEQUENCE [LARGE SCALE GENOMIC DNA]</scope>
    <source>
        <strain evidence="4 5">BIGb0172</strain>
    </source>
</reference>